<evidence type="ECO:0000313" key="1">
    <source>
        <dbReference type="EMBL" id="JAR97537.1"/>
    </source>
</evidence>
<protein>
    <submittedName>
        <fullName evidence="1">Hhh motif-containing secreted peptide</fullName>
    </submittedName>
</protein>
<name>A0A161MIY5_TRIIF</name>
<accession>A0A161MIY5</accession>
<sequence>MLFKYTHTHTHRPFSKNHFFGLRRPQKDISGENSISKI</sequence>
<organism evidence="1">
    <name type="scientific">Triatoma infestans</name>
    <name type="common">Assassin bug</name>
    <dbReference type="NCBI Taxonomy" id="30076"/>
    <lineage>
        <taxon>Eukaryota</taxon>
        <taxon>Metazoa</taxon>
        <taxon>Ecdysozoa</taxon>
        <taxon>Arthropoda</taxon>
        <taxon>Hexapoda</taxon>
        <taxon>Insecta</taxon>
        <taxon>Pterygota</taxon>
        <taxon>Neoptera</taxon>
        <taxon>Paraneoptera</taxon>
        <taxon>Hemiptera</taxon>
        <taxon>Heteroptera</taxon>
        <taxon>Panheteroptera</taxon>
        <taxon>Cimicomorpha</taxon>
        <taxon>Reduviidae</taxon>
        <taxon>Triatominae</taxon>
        <taxon>Triatoma</taxon>
    </lineage>
</organism>
<dbReference type="AlphaFoldDB" id="A0A161MIY5"/>
<reference evidence="1" key="1">
    <citation type="submission" date="2016-04" db="EMBL/GenBank/DDBJ databases">
        <authorList>
            <person name="Calderon-Fernandez G.M.Sr."/>
        </authorList>
    </citation>
    <scope>NUCLEOTIDE SEQUENCE</scope>
    <source>
        <strain evidence="1">Int1</strain>
        <tissue evidence="1">Integument</tissue>
    </source>
</reference>
<proteinExistence type="predicted"/>
<reference evidence="1" key="2">
    <citation type="journal article" date="2017" name="J. Med. Entomol.">
        <title>Transcriptome Analysis of the Triatoma infestans (Hemiptera: Reduviidae) Integument.</title>
        <authorList>
            <person name="Calderon-Fernandez G.M."/>
            <person name="Moriconi D.E."/>
            <person name="Dulbecco A.B."/>
            <person name="Juarez M.P."/>
        </authorList>
    </citation>
    <scope>NUCLEOTIDE SEQUENCE</scope>
    <source>
        <strain evidence="1">Int1</strain>
        <tissue evidence="1">Integument</tissue>
    </source>
</reference>
<dbReference type="EMBL" id="GEMB01005785">
    <property type="protein sequence ID" value="JAR97537.1"/>
    <property type="molecule type" value="Transcribed_RNA"/>
</dbReference>